<evidence type="ECO:0000313" key="1">
    <source>
        <dbReference type="EMBL" id="CAF3428912.1"/>
    </source>
</evidence>
<dbReference type="Proteomes" id="UP000663825">
    <property type="component" value="Unassembled WGS sequence"/>
</dbReference>
<dbReference type="EMBL" id="CAJOBP010000162">
    <property type="protein sequence ID" value="CAF4133354.1"/>
    <property type="molecule type" value="Genomic_DNA"/>
</dbReference>
<protein>
    <recommendedName>
        <fullName evidence="5">Integrase catalytic domain-containing protein</fullName>
    </recommendedName>
</protein>
<evidence type="ECO:0008006" key="5">
    <source>
        <dbReference type="Google" id="ProtNLM"/>
    </source>
</evidence>
<dbReference type="SUPFAM" id="SSF53098">
    <property type="entry name" value="Ribonuclease H-like"/>
    <property type="match status" value="1"/>
</dbReference>
<evidence type="ECO:0000313" key="4">
    <source>
        <dbReference type="Proteomes" id="UP000663873"/>
    </source>
</evidence>
<dbReference type="OrthoDB" id="115950at2759"/>
<evidence type="ECO:0000313" key="3">
    <source>
        <dbReference type="Proteomes" id="UP000663825"/>
    </source>
</evidence>
<sequence length="129" mass="14937">MNSFYSVTWWPLITDYSRHITAIALPNCTAQTTAEALFNEHFCKYGIPVTIISDDRLHFNNQLTKNIRHFVGAIATLIPQIFKLQDMKNNNWDIYLQAVVFACNSDIHKTAKYSPYELHCDRQSCLSIH</sequence>
<proteinExistence type="predicted"/>
<dbReference type="Gene3D" id="3.30.420.10">
    <property type="entry name" value="Ribonuclease H-like superfamily/Ribonuclease H"/>
    <property type="match status" value="1"/>
</dbReference>
<organism evidence="1 3">
    <name type="scientific">Rotaria socialis</name>
    <dbReference type="NCBI Taxonomy" id="392032"/>
    <lineage>
        <taxon>Eukaryota</taxon>
        <taxon>Metazoa</taxon>
        <taxon>Spiralia</taxon>
        <taxon>Gnathifera</taxon>
        <taxon>Rotifera</taxon>
        <taxon>Eurotatoria</taxon>
        <taxon>Bdelloidea</taxon>
        <taxon>Philodinida</taxon>
        <taxon>Philodinidae</taxon>
        <taxon>Rotaria</taxon>
    </lineage>
</organism>
<name>A0A818CJL5_9BILA</name>
<accession>A0A818CJL5</accession>
<comment type="caution">
    <text evidence="1">The sequence shown here is derived from an EMBL/GenBank/DDBJ whole genome shotgun (WGS) entry which is preliminary data.</text>
</comment>
<dbReference type="EMBL" id="CAJNXB010005542">
    <property type="protein sequence ID" value="CAF3428912.1"/>
    <property type="molecule type" value="Genomic_DNA"/>
</dbReference>
<dbReference type="Proteomes" id="UP000663873">
    <property type="component" value="Unassembled WGS sequence"/>
</dbReference>
<dbReference type="GO" id="GO:0003676">
    <property type="term" value="F:nucleic acid binding"/>
    <property type="evidence" value="ECO:0007669"/>
    <property type="project" value="InterPro"/>
</dbReference>
<keyword evidence="4" id="KW-1185">Reference proteome</keyword>
<gene>
    <name evidence="1" type="ORF">TIS948_LOCUS30173</name>
    <name evidence="2" type="ORF">UJA718_LOCUS2393</name>
</gene>
<reference evidence="1" key="1">
    <citation type="submission" date="2021-02" db="EMBL/GenBank/DDBJ databases">
        <authorList>
            <person name="Nowell W R."/>
        </authorList>
    </citation>
    <scope>NUCLEOTIDE SEQUENCE</scope>
</reference>
<dbReference type="AlphaFoldDB" id="A0A818CJL5"/>
<dbReference type="InterPro" id="IPR012337">
    <property type="entry name" value="RNaseH-like_sf"/>
</dbReference>
<dbReference type="InterPro" id="IPR036397">
    <property type="entry name" value="RNaseH_sf"/>
</dbReference>
<evidence type="ECO:0000313" key="2">
    <source>
        <dbReference type="EMBL" id="CAF4133354.1"/>
    </source>
</evidence>